<dbReference type="GO" id="GO:0032259">
    <property type="term" value="P:methylation"/>
    <property type="evidence" value="ECO:0007669"/>
    <property type="project" value="UniProtKB-KW"/>
</dbReference>
<dbReference type="Gene3D" id="3.40.50.150">
    <property type="entry name" value="Vaccinia Virus protein VP39"/>
    <property type="match status" value="1"/>
</dbReference>
<evidence type="ECO:0000313" key="2">
    <source>
        <dbReference type="Proteomes" id="UP000284731"/>
    </source>
</evidence>
<dbReference type="GO" id="GO:0160105">
    <property type="term" value="F:tRNA (adenine(22)-N1)-methyltransferase activity"/>
    <property type="evidence" value="ECO:0007669"/>
    <property type="project" value="InterPro"/>
</dbReference>
<gene>
    <name evidence="1" type="ORF">DWX20_05335</name>
</gene>
<comment type="caution">
    <text evidence="1">The sequence shown here is derived from an EMBL/GenBank/DDBJ whole genome shotgun (WGS) entry which is preliminary data.</text>
</comment>
<dbReference type="RefSeq" id="WP_118764763.1">
    <property type="nucleotide sequence ID" value="NZ_CABJCF010000002.1"/>
</dbReference>
<dbReference type="Pfam" id="PF12847">
    <property type="entry name" value="Methyltransf_18"/>
    <property type="match status" value="1"/>
</dbReference>
<dbReference type="PANTHER" id="PTHR38451:SF1">
    <property type="entry name" value="TRNA (ADENINE(22)-N(1))-METHYLTRANSFERASE"/>
    <property type="match status" value="1"/>
</dbReference>
<protein>
    <submittedName>
        <fullName evidence="1">SAM-dependent methyltransferase</fullName>
    </submittedName>
</protein>
<dbReference type="AlphaFoldDB" id="A0A412PF28"/>
<dbReference type="PIRSF" id="PIRSF018637">
    <property type="entry name" value="TrmK"/>
    <property type="match status" value="1"/>
</dbReference>
<dbReference type="Proteomes" id="UP000284731">
    <property type="component" value="Unassembled WGS sequence"/>
</dbReference>
<dbReference type="PANTHER" id="PTHR38451">
    <property type="entry name" value="TRNA (ADENINE(22)-N(1))-METHYLTRANSFERASE"/>
    <property type="match status" value="1"/>
</dbReference>
<name>A0A412PF28_9FIRM</name>
<dbReference type="InterPro" id="IPR006901">
    <property type="entry name" value="TrmK"/>
</dbReference>
<organism evidence="1 2">
    <name type="scientific">Solobacterium moorei</name>
    <dbReference type="NCBI Taxonomy" id="102148"/>
    <lineage>
        <taxon>Bacteria</taxon>
        <taxon>Bacillati</taxon>
        <taxon>Bacillota</taxon>
        <taxon>Erysipelotrichia</taxon>
        <taxon>Erysipelotrichales</taxon>
        <taxon>Erysipelotrichaceae</taxon>
        <taxon>Solobacterium</taxon>
    </lineage>
</organism>
<dbReference type="InterPro" id="IPR029063">
    <property type="entry name" value="SAM-dependent_MTases_sf"/>
</dbReference>
<dbReference type="SUPFAM" id="SSF53335">
    <property type="entry name" value="S-adenosyl-L-methionine-dependent methyltransferases"/>
    <property type="match status" value="1"/>
</dbReference>
<reference evidence="1 2" key="1">
    <citation type="submission" date="2018-08" db="EMBL/GenBank/DDBJ databases">
        <title>A genome reference for cultivated species of the human gut microbiota.</title>
        <authorList>
            <person name="Zou Y."/>
            <person name="Xue W."/>
            <person name="Luo G."/>
        </authorList>
    </citation>
    <scope>NUCLEOTIDE SEQUENCE [LARGE SCALE GENOMIC DNA]</scope>
    <source>
        <strain evidence="1 2">AF18-46</strain>
    </source>
</reference>
<evidence type="ECO:0000313" key="1">
    <source>
        <dbReference type="EMBL" id="RGT56232.1"/>
    </source>
</evidence>
<proteinExistence type="predicted"/>
<keyword evidence="1" id="KW-0489">Methyltransferase</keyword>
<accession>A0A412PF28</accession>
<keyword evidence="1" id="KW-0808">Transferase</keyword>
<dbReference type="EMBL" id="QRWX01000002">
    <property type="protein sequence ID" value="RGT56232.1"/>
    <property type="molecule type" value="Genomic_DNA"/>
</dbReference>
<sequence>MNLRIQKIADMINKGVVLADIGTDHAFLPILAIKNKKVQKAYACDIAKGPLEIAKRNIQAENLDGQIETILSDGFEHVPTDVDVVVIAGMGYYTAKDILEAAGKKRLSTCKQLIVEVNRKPELLRKWISDHHYTIDQEELITERDFDYIAIGFTTDYHESYRDDEILCGVYLQQKKGKEYLSYCDRQIAFISGVLAKYPHNDDYRKELLQQKKYWLEAK</sequence>